<organism evidence="3 4">
    <name type="scientific">Psychromarinibacter halotolerans</name>
    <dbReference type="NCBI Taxonomy" id="1775175"/>
    <lineage>
        <taxon>Bacteria</taxon>
        <taxon>Pseudomonadati</taxon>
        <taxon>Pseudomonadota</taxon>
        <taxon>Alphaproteobacteria</taxon>
        <taxon>Rhodobacterales</taxon>
        <taxon>Paracoccaceae</taxon>
        <taxon>Psychromarinibacter</taxon>
    </lineage>
</organism>
<accession>A0ABV7GSV7</accession>
<evidence type="ECO:0000313" key="3">
    <source>
        <dbReference type="EMBL" id="MFC3144540.1"/>
    </source>
</evidence>
<dbReference type="InterPro" id="IPR001188">
    <property type="entry name" value="Sperm_putr-bd"/>
</dbReference>
<dbReference type="CDD" id="cd13589">
    <property type="entry name" value="PBP2_polyamine_RpCGA009"/>
    <property type="match status" value="1"/>
</dbReference>
<dbReference type="PANTHER" id="PTHR30006:SF2">
    <property type="entry name" value="ABC TRANSPORTER SUBSTRATE-BINDING PROTEIN"/>
    <property type="match status" value="1"/>
</dbReference>
<proteinExistence type="predicted"/>
<dbReference type="Gene3D" id="3.40.190.10">
    <property type="entry name" value="Periplasmic binding protein-like II"/>
    <property type="match status" value="2"/>
</dbReference>
<dbReference type="SUPFAM" id="SSF53850">
    <property type="entry name" value="Periplasmic binding protein-like II"/>
    <property type="match status" value="1"/>
</dbReference>
<sequence>MTHARRPSGRMNRRTLLKYSGGTALTAALASPATIARAAETLVVNSQGGEYQEIFERVIVRPFEEKFGVTVINDATGSASQDLAKIRASGGSPGFDVAASLTPPEIIVGGREGLLESLDETKVPNLAHVWEKTRALGGEYGAVHTVQYASLIYNTEKVDAPTSWADYWTSWETYGDEVRNHLIGFNPANLLSIFALIHAAELGGGGVENMEPAWEMLAAQKPYLGVVVTGSSEAVPHFENGQVWVSPYWSGRAALYIDRGLPFEMVQPKEGVLGLPDVAAVPSGAQNKDLAYEFINFRLSKEVQREFSLAYHAGPGRNDIDDFPQEFLDRQIASEDKMANTIFPDLATIGEKRRDWTLRWQEVMS</sequence>
<dbReference type="PANTHER" id="PTHR30006">
    <property type="entry name" value="THIAMINE-BINDING PERIPLASMIC PROTEIN-RELATED"/>
    <property type="match status" value="1"/>
</dbReference>
<dbReference type="Proteomes" id="UP001595632">
    <property type="component" value="Unassembled WGS sequence"/>
</dbReference>
<feature type="signal peptide" evidence="2">
    <location>
        <begin position="1"/>
        <end position="38"/>
    </location>
</feature>
<dbReference type="Pfam" id="PF13416">
    <property type="entry name" value="SBP_bac_8"/>
    <property type="match status" value="1"/>
</dbReference>
<reference evidence="4" key="1">
    <citation type="journal article" date="2019" name="Int. J. Syst. Evol. Microbiol.">
        <title>The Global Catalogue of Microorganisms (GCM) 10K type strain sequencing project: providing services to taxonomists for standard genome sequencing and annotation.</title>
        <authorList>
            <consortium name="The Broad Institute Genomics Platform"/>
            <consortium name="The Broad Institute Genome Sequencing Center for Infectious Disease"/>
            <person name="Wu L."/>
            <person name="Ma J."/>
        </authorList>
    </citation>
    <scope>NUCLEOTIDE SEQUENCE [LARGE SCALE GENOMIC DNA]</scope>
    <source>
        <strain evidence="4">KCTC 52366</strain>
    </source>
</reference>
<evidence type="ECO:0000313" key="4">
    <source>
        <dbReference type="Proteomes" id="UP001595632"/>
    </source>
</evidence>
<evidence type="ECO:0000256" key="1">
    <source>
        <dbReference type="ARBA" id="ARBA00022729"/>
    </source>
</evidence>
<dbReference type="EMBL" id="JBHRTB010000010">
    <property type="protein sequence ID" value="MFC3144540.1"/>
    <property type="molecule type" value="Genomic_DNA"/>
</dbReference>
<evidence type="ECO:0000256" key="2">
    <source>
        <dbReference type="SAM" id="SignalP"/>
    </source>
</evidence>
<keyword evidence="4" id="KW-1185">Reference proteome</keyword>
<dbReference type="InterPro" id="IPR006311">
    <property type="entry name" value="TAT_signal"/>
</dbReference>
<dbReference type="PROSITE" id="PS51318">
    <property type="entry name" value="TAT"/>
    <property type="match status" value="1"/>
</dbReference>
<dbReference type="InterPro" id="IPR006059">
    <property type="entry name" value="SBP"/>
</dbReference>
<dbReference type="PRINTS" id="PR00909">
    <property type="entry name" value="SPERMDNBNDNG"/>
</dbReference>
<comment type="caution">
    <text evidence="3">The sequence shown here is derived from an EMBL/GenBank/DDBJ whole genome shotgun (WGS) entry which is preliminary data.</text>
</comment>
<dbReference type="RefSeq" id="WP_379561335.1">
    <property type="nucleotide sequence ID" value="NZ_JBHRTB010000010.1"/>
</dbReference>
<protein>
    <submittedName>
        <fullName evidence="3">Extracellular solute-binding protein</fullName>
    </submittedName>
</protein>
<feature type="chain" id="PRO_5045652116" evidence="2">
    <location>
        <begin position="39"/>
        <end position="365"/>
    </location>
</feature>
<gene>
    <name evidence="3" type="ORF">ACFOGP_17580</name>
</gene>
<name>A0ABV7GSV7_9RHOB</name>
<keyword evidence="1 2" id="KW-0732">Signal</keyword>